<protein>
    <submittedName>
        <fullName evidence="1">Uncharacterized protein</fullName>
    </submittedName>
</protein>
<dbReference type="Proteomes" id="UP000596742">
    <property type="component" value="Unassembled WGS sequence"/>
</dbReference>
<evidence type="ECO:0000313" key="1">
    <source>
        <dbReference type="EMBL" id="VDI30934.1"/>
    </source>
</evidence>
<dbReference type="EMBL" id="UYJE01004730">
    <property type="protein sequence ID" value="VDI30934.1"/>
    <property type="molecule type" value="Genomic_DNA"/>
</dbReference>
<sequence length="71" mass="7861">MSVSSQRQLTSIALATKISQHYTVQSSDWDDMTGTTVASFQIDGKSPDSQMLFMSCKRASSEESGKCFKSW</sequence>
<evidence type="ECO:0000313" key="2">
    <source>
        <dbReference type="Proteomes" id="UP000596742"/>
    </source>
</evidence>
<organism evidence="1 2">
    <name type="scientific">Mytilus galloprovincialis</name>
    <name type="common">Mediterranean mussel</name>
    <dbReference type="NCBI Taxonomy" id="29158"/>
    <lineage>
        <taxon>Eukaryota</taxon>
        <taxon>Metazoa</taxon>
        <taxon>Spiralia</taxon>
        <taxon>Lophotrochozoa</taxon>
        <taxon>Mollusca</taxon>
        <taxon>Bivalvia</taxon>
        <taxon>Autobranchia</taxon>
        <taxon>Pteriomorphia</taxon>
        <taxon>Mytilida</taxon>
        <taxon>Mytiloidea</taxon>
        <taxon>Mytilidae</taxon>
        <taxon>Mytilinae</taxon>
        <taxon>Mytilus</taxon>
    </lineage>
</organism>
<accession>A0A8B6EB11</accession>
<proteinExistence type="predicted"/>
<reference evidence="1" key="1">
    <citation type="submission" date="2018-11" db="EMBL/GenBank/DDBJ databases">
        <authorList>
            <person name="Alioto T."/>
            <person name="Alioto T."/>
        </authorList>
    </citation>
    <scope>NUCLEOTIDE SEQUENCE</scope>
</reference>
<keyword evidence="2" id="KW-1185">Reference proteome</keyword>
<comment type="caution">
    <text evidence="1">The sequence shown here is derived from an EMBL/GenBank/DDBJ whole genome shotgun (WGS) entry which is preliminary data.</text>
</comment>
<dbReference type="AlphaFoldDB" id="A0A8B6EB11"/>
<name>A0A8B6EB11_MYTGA</name>
<gene>
    <name evidence="1" type="ORF">MGAL_10B036634</name>
</gene>